<dbReference type="AlphaFoldDB" id="A0A2T3ZZE7"/>
<gene>
    <name evidence="1" type="ORF">M431DRAFT_261700</name>
</gene>
<protein>
    <submittedName>
        <fullName evidence="1">Uncharacterized protein</fullName>
    </submittedName>
</protein>
<proteinExistence type="predicted"/>
<evidence type="ECO:0000313" key="2">
    <source>
        <dbReference type="Proteomes" id="UP000241690"/>
    </source>
</evidence>
<dbReference type="RefSeq" id="XP_024769825.1">
    <property type="nucleotide sequence ID" value="XM_024913875.1"/>
</dbReference>
<keyword evidence="2" id="KW-1185">Reference proteome</keyword>
<evidence type="ECO:0000313" key="1">
    <source>
        <dbReference type="EMBL" id="PTB50148.1"/>
    </source>
</evidence>
<dbReference type="EMBL" id="KZ679689">
    <property type="protein sequence ID" value="PTB50148.1"/>
    <property type="molecule type" value="Genomic_DNA"/>
</dbReference>
<dbReference type="Proteomes" id="UP000241690">
    <property type="component" value="Unassembled WGS sequence"/>
</dbReference>
<dbReference type="GeneID" id="36622439"/>
<reference evidence="1 2" key="1">
    <citation type="submission" date="2016-07" db="EMBL/GenBank/DDBJ databases">
        <title>Multiple horizontal gene transfer events from other fungi enriched the ability of initially mycotrophic Trichoderma (Ascomycota) to feed on dead plant biomass.</title>
        <authorList>
            <consortium name="DOE Joint Genome Institute"/>
            <person name="Aerts A."/>
            <person name="Atanasova L."/>
            <person name="Chenthamara K."/>
            <person name="Zhang J."/>
            <person name="Grujic M."/>
            <person name="Henrissat B."/>
            <person name="Kuo A."/>
            <person name="Salamov A."/>
            <person name="Lipzen A."/>
            <person name="Labutti K."/>
            <person name="Barry K."/>
            <person name="Miao Y."/>
            <person name="Rahimi M.J."/>
            <person name="Shen Q."/>
            <person name="Grigoriev I.V."/>
            <person name="Kubicek C.P."/>
            <person name="Druzhinina I.S."/>
        </authorList>
    </citation>
    <scope>NUCLEOTIDE SEQUENCE [LARGE SCALE GENOMIC DNA]</scope>
    <source>
        <strain evidence="1 2">CBS 226.95</strain>
    </source>
</reference>
<sequence>MGDNPITTPGPRLHSASLRCSLLKASHANAPQTQRPSGLAASSHTCRRLASSPGDSAPSPSRRDEATACQCAVARLSFKVPYDIYTLFTLSDTCRLPHTIDDFPFWVFDSRYTDFPSCFISPGPFALIALSRRVSSNLALLLHPLHSFCPSGASSI</sequence>
<accession>A0A2T3ZZE7</accession>
<name>A0A2T3ZZE7_TRIHA</name>
<organism evidence="1 2">
    <name type="scientific">Trichoderma harzianum CBS 226.95</name>
    <dbReference type="NCBI Taxonomy" id="983964"/>
    <lineage>
        <taxon>Eukaryota</taxon>
        <taxon>Fungi</taxon>
        <taxon>Dikarya</taxon>
        <taxon>Ascomycota</taxon>
        <taxon>Pezizomycotina</taxon>
        <taxon>Sordariomycetes</taxon>
        <taxon>Hypocreomycetidae</taxon>
        <taxon>Hypocreales</taxon>
        <taxon>Hypocreaceae</taxon>
        <taxon>Trichoderma</taxon>
    </lineage>
</organism>